<dbReference type="SUPFAM" id="SSF56219">
    <property type="entry name" value="DNase I-like"/>
    <property type="match status" value="1"/>
</dbReference>
<keyword evidence="6" id="KW-0464">Manganese</keyword>
<dbReference type="NCBIfam" id="TIGR00195">
    <property type="entry name" value="exoDNase_III"/>
    <property type="match status" value="1"/>
</dbReference>
<dbReference type="GO" id="GO:0008081">
    <property type="term" value="F:phosphoric diester hydrolase activity"/>
    <property type="evidence" value="ECO:0007669"/>
    <property type="project" value="TreeGrafter"/>
</dbReference>
<dbReference type="InterPro" id="IPR036691">
    <property type="entry name" value="Endo/exonu/phosph_ase_sf"/>
</dbReference>
<keyword evidence="8" id="KW-0227">DNA damage</keyword>
<feature type="binding site" evidence="6">
    <location>
        <position position="314"/>
    </location>
    <ligand>
        <name>Mg(2+)</name>
        <dbReference type="ChEBI" id="CHEBI:18420"/>
        <label>1</label>
    </ligand>
</feature>
<dbReference type="GO" id="GO:0003906">
    <property type="term" value="F:DNA-(apurinic or apyrimidinic site) endonuclease activity"/>
    <property type="evidence" value="ECO:0007669"/>
    <property type="project" value="TreeGrafter"/>
</dbReference>
<dbReference type="PANTHER" id="PTHR22748:SF6">
    <property type="entry name" value="DNA-(APURINIC OR APYRIMIDINIC SITE) ENDONUCLEASE"/>
    <property type="match status" value="1"/>
</dbReference>
<evidence type="ECO:0000313" key="10">
    <source>
        <dbReference type="EMBL" id="KAG1301409.1"/>
    </source>
</evidence>
<feature type="site" description="Interaction with DNA substrate" evidence="7">
    <location>
        <position position="315"/>
    </location>
</feature>
<dbReference type="NCBIfam" id="TIGR00633">
    <property type="entry name" value="xth"/>
    <property type="match status" value="1"/>
</dbReference>
<feature type="active site" description="Proton donor/acceptor" evidence="5">
    <location>
        <position position="211"/>
    </location>
</feature>
<keyword evidence="3" id="KW-0378">Hydrolase</keyword>
<comment type="cofactor">
    <cofactor evidence="6 8">
        <name>Mg(2+)</name>
        <dbReference type="ChEBI" id="CHEBI:18420"/>
    </cofactor>
    <cofactor evidence="6 8">
        <name>Mn(2+)</name>
        <dbReference type="ChEBI" id="CHEBI:29035"/>
    </cofactor>
    <text evidence="6 8">Probably binds two magnesium or manganese ions per subunit.</text>
</comment>
<feature type="binding site" evidence="6">
    <location>
        <position position="99"/>
    </location>
    <ligand>
        <name>Mg(2+)</name>
        <dbReference type="ChEBI" id="CHEBI:18420"/>
        <label>1</label>
    </ligand>
</feature>
<evidence type="ECO:0000256" key="5">
    <source>
        <dbReference type="PIRSR" id="PIRSR604808-1"/>
    </source>
</evidence>
<keyword evidence="8" id="KW-0234">DNA repair</keyword>
<feature type="active site" description="Proton acceptor" evidence="5">
    <location>
        <position position="315"/>
    </location>
</feature>
<dbReference type="GO" id="GO:0046872">
    <property type="term" value="F:metal ion binding"/>
    <property type="evidence" value="ECO:0007669"/>
    <property type="project" value="UniProtKB-KW"/>
</dbReference>
<feature type="binding site" evidence="6">
    <location>
        <position position="71"/>
    </location>
    <ligand>
        <name>Mg(2+)</name>
        <dbReference type="ChEBI" id="CHEBI:18420"/>
        <label>1</label>
    </ligand>
</feature>
<dbReference type="GO" id="GO:0008311">
    <property type="term" value="F:double-stranded DNA 3'-5' DNA exonuclease activity"/>
    <property type="evidence" value="ECO:0007669"/>
    <property type="project" value="TreeGrafter"/>
</dbReference>
<evidence type="ECO:0000256" key="7">
    <source>
        <dbReference type="PIRSR" id="PIRSR604808-3"/>
    </source>
</evidence>
<proteinExistence type="inferred from homology"/>
<evidence type="ECO:0000256" key="6">
    <source>
        <dbReference type="PIRSR" id="PIRSR604808-2"/>
    </source>
</evidence>
<feature type="binding site" evidence="6">
    <location>
        <position position="213"/>
    </location>
    <ligand>
        <name>Mg(2+)</name>
        <dbReference type="ChEBI" id="CHEBI:18420"/>
        <label>1</label>
    </ligand>
</feature>
<dbReference type="Pfam" id="PF03372">
    <property type="entry name" value="Exo_endo_phos"/>
    <property type="match status" value="1"/>
</dbReference>
<dbReference type="InterPro" id="IPR004808">
    <property type="entry name" value="AP_endonuc_1"/>
</dbReference>
<feature type="binding site" evidence="6">
    <location>
        <position position="211"/>
    </location>
    <ligand>
        <name>Mg(2+)</name>
        <dbReference type="ChEBI" id="CHEBI:18420"/>
        <label>1</label>
    </ligand>
</feature>
<protein>
    <recommendedName>
        <fullName evidence="9">Endonuclease/exonuclease/phosphatase domain-containing protein</fullName>
    </recommendedName>
</protein>
<evidence type="ECO:0000256" key="4">
    <source>
        <dbReference type="ARBA" id="ARBA00022842"/>
    </source>
</evidence>
<dbReference type="Gene3D" id="3.60.10.10">
    <property type="entry name" value="Endonuclease/exonuclease/phosphatase"/>
    <property type="match status" value="1"/>
</dbReference>
<dbReference type="GO" id="GO:0006284">
    <property type="term" value="P:base-excision repair"/>
    <property type="evidence" value="ECO:0007669"/>
    <property type="project" value="TreeGrafter"/>
</dbReference>
<feature type="site" description="Transition state stabilizer" evidence="7">
    <location>
        <position position="213"/>
    </location>
</feature>
<dbReference type="Proteomes" id="UP000716291">
    <property type="component" value="Unassembled WGS sequence"/>
</dbReference>
<dbReference type="InterPro" id="IPR020847">
    <property type="entry name" value="AP_endonuclease_F1_BS"/>
</dbReference>
<reference evidence="10" key="1">
    <citation type="journal article" date="2020" name="Microb. Genom.">
        <title>Genetic diversity of clinical and environmental Mucorales isolates obtained from an investigation of mucormycosis cases among solid organ transplant recipients.</title>
        <authorList>
            <person name="Nguyen M.H."/>
            <person name="Kaul D."/>
            <person name="Muto C."/>
            <person name="Cheng S.J."/>
            <person name="Richter R.A."/>
            <person name="Bruno V.M."/>
            <person name="Liu G."/>
            <person name="Beyhan S."/>
            <person name="Sundermann A.J."/>
            <person name="Mounaud S."/>
            <person name="Pasculle A.W."/>
            <person name="Nierman W.C."/>
            <person name="Driscoll E."/>
            <person name="Cumbie R."/>
            <person name="Clancy C.J."/>
            <person name="Dupont C.L."/>
        </authorList>
    </citation>
    <scope>NUCLEOTIDE SEQUENCE</scope>
    <source>
        <strain evidence="10">GL11</strain>
    </source>
</reference>
<feature type="binding site" evidence="6">
    <location>
        <position position="315"/>
    </location>
    <ligand>
        <name>Mg(2+)</name>
        <dbReference type="ChEBI" id="CHEBI:18420"/>
        <label>1</label>
    </ligand>
</feature>
<name>A0A9P6WYK0_RHIOR</name>
<evidence type="ECO:0000313" key="11">
    <source>
        <dbReference type="Proteomes" id="UP000716291"/>
    </source>
</evidence>
<feature type="active site" evidence="5">
    <location>
        <position position="171"/>
    </location>
</feature>
<dbReference type="InterPro" id="IPR005135">
    <property type="entry name" value="Endo/exonuclease/phosphatase"/>
</dbReference>
<dbReference type="GO" id="GO:0003677">
    <property type="term" value="F:DNA binding"/>
    <property type="evidence" value="ECO:0007669"/>
    <property type="project" value="InterPro"/>
</dbReference>
<evidence type="ECO:0000256" key="2">
    <source>
        <dbReference type="ARBA" id="ARBA00022723"/>
    </source>
</evidence>
<dbReference type="CDD" id="cd09087">
    <property type="entry name" value="Ape1-like_AP-endo"/>
    <property type="match status" value="1"/>
</dbReference>
<evidence type="ECO:0000256" key="1">
    <source>
        <dbReference type="ARBA" id="ARBA00007092"/>
    </source>
</evidence>
<dbReference type="PROSITE" id="PS51435">
    <property type="entry name" value="AP_NUCLEASE_F1_4"/>
    <property type="match status" value="1"/>
</dbReference>
<dbReference type="OrthoDB" id="498125at2759"/>
<comment type="similarity">
    <text evidence="1 8">Belongs to the DNA repair enzymes AP/ExoA family.</text>
</comment>
<evidence type="ECO:0000256" key="3">
    <source>
        <dbReference type="ARBA" id="ARBA00022801"/>
    </source>
</evidence>
<keyword evidence="2 6" id="KW-0479">Metal-binding</keyword>
<evidence type="ECO:0000256" key="8">
    <source>
        <dbReference type="RuleBase" id="RU362131"/>
    </source>
</evidence>
<keyword evidence="11" id="KW-1185">Reference proteome</keyword>
<dbReference type="GO" id="GO:0005634">
    <property type="term" value="C:nucleus"/>
    <property type="evidence" value="ECO:0007669"/>
    <property type="project" value="TreeGrafter"/>
</dbReference>
<feature type="domain" description="Endonuclease/exonuclease/phosphatase" evidence="9">
    <location>
        <begin position="68"/>
        <end position="315"/>
    </location>
</feature>
<dbReference type="AlphaFoldDB" id="A0A9P6WYK0"/>
<dbReference type="EMBL" id="JAANQT010003113">
    <property type="protein sequence ID" value="KAG1301409.1"/>
    <property type="molecule type" value="Genomic_DNA"/>
</dbReference>
<evidence type="ECO:0000259" key="9">
    <source>
        <dbReference type="Pfam" id="PF03372"/>
    </source>
</evidence>
<gene>
    <name evidence="10" type="ORF">G6F64_011829</name>
</gene>
<comment type="caution">
    <text evidence="10">The sequence shown here is derived from an EMBL/GenBank/DDBJ whole genome shotgun (WGS) entry which is preliminary data.</text>
</comment>
<sequence length="327" mass="37576">MFRNPSLFRHFHSVMKRSVTVEKVEVVKKAKVIKKKVWEPFDPSLPNNLKFPTSFDFPPKPEKSIKFASYNVASLPACIKKGFNSYVTAEDADVLCIQETKLNSPLTTAVDPKVYPYQYWSFHDKKGYAGVAVFSKHEPQKVTYGLPGHEEEYKGRVITLFFQHLVLIASYVPNAGDKLIRLPQRRVFNDRMERYIRSLQADAKSVIWAGDLNVAHTAEDLARPETNQRSAGFTIEERTDFGKVLAPSGQLPGLIDSWRHLHPTQKGHYTYYSYRFKCREKLIGWRLDYFAITPDLLDRLVSSDIRHEAWGASDHVPLVLTLKDTEL</sequence>
<dbReference type="PROSITE" id="PS00726">
    <property type="entry name" value="AP_NUCLEASE_F1_1"/>
    <property type="match status" value="1"/>
</dbReference>
<dbReference type="PANTHER" id="PTHR22748">
    <property type="entry name" value="AP ENDONUCLEASE"/>
    <property type="match status" value="1"/>
</dbReference>
<organism evidence="10 11">
    <name type="scientific">Rhizopus oryzae</name>
    <name type="common">Mucormycosis agent</name>
    <name type="synonym">Rhizopus arrhizus var. delemar</name>
    <dbReference type="NCBI Taxonomy" id="64495"/>
    <lineage>
        <taxon>Eukaryota</taxon>
        <taxon>Fungi</taxon>
        <taxon>Fungi incertae sedis</taxon>
        <taxon>Mucoromycota</taxon>
        <taxon>Mucoromycotina</taxon>
        <taxon>Mucoromycetes</taxon>
        <taxon>Mucorales</taxon>
        <taxon>Mucorineae</taxon>
        <taxon>Rhizopodaceae</taxon>
        <taxon>Rhizopus</taxon>
    </lineage>
</organism>
<feature type="site" description="Important for catalytic activity" evidence="7">
    <location>
        <position position="288"/>
    </location>
</feature>
<keyword evidence="4 6" id="KW-0460">Magnesium</keyword>
<accession>A0A9P6WYK0</accession>